<dbReference type="Gene3D" id="3.40.50.150">
    <property type="entry name" value="Vaccinia Virus protein VP39"/>
    <property type="match status" value="1"/>
</dbReference>
<protein>
    <submittedName>
        <fullName evidence="2">Uncharacterized protein</fullName>
    </submittedName>
</protein>
<dbReference type="PANTHER" id="PTHR14614">
    <property type="entry name" value="HEPATOCELLULAR CARCINOMA-ASSOCIATED ANTIGEN"/>
    <property type="match status" value="1"/>
</dbReference>
<dbReference type="PANTHER" id="PTHR14614:SF132">
    <property type="entry name" value="PROTEIN-LYSINE METHYLTRANSFERASE C42C1.13"/>
    <property type="match status" value="1"/>
</dbReference>
<dbReference type="STRING" id="307507.A0A2V0PLX5"/>
<dbReference type="InParanoid" id="A0A2V0PLX5"/>
<dbReference type="SUPFAM" id="SSF53335">
    <property type="entry name" value="S-adenosyl-L-methionine-dependent methyltransferases"/>
    <property type="match status" value="1"/>
</dbReference>
<comment type="caution">
    <text evidence="2">The sequence shown here is derived from an EMBL/GenBank/DDBJ whole genome shotgun (WGS) entry which is preliminary data.</text>
</comment>
<feature type="compositionally biased region" description="Low complexity" evidence="1">
    <location>
        <begin position="265"/>
        <end position="277"/>
    </location>
</feature>
<dbReference type="InterPro" id="IPR019410">
    <property type="entry name" value="Methyltransf_16"/>
</dbReference>
<reference evidence="2 3" key="1">
    <citation type="journal article" date="2018" name="Sci. Rep.">
        <title>Raphidocelis subcapitata (=Pseudokirchneriella subcapitata) provides an insight into genome evolution and environmental adaptations in the Sphaeropleales.</title>
        <authorList>
            <person name="Suzuki S."/>
            <person name="Yamaguchi H."/>
            <person name="Nakajima N."/>
            <person name="Kawachi M."/>
        </authorList>
    </citation>
    <scope>NUCLEOTIDE SEQUENCE [LARGE SCALE GENOMIC DNA]</scope>
    <source>
        <strain evidence="2 3">NIES-35</strain>
    </source>
</reference>
<proteinExistence type="predicted"/>
<feature type="region of interest" description="Disordered" evidence="1">
    <location>
        <begin position="265"/>
        <end position="307"/>
    </location>
</feature>
<dbReference type="EMBL" id="BDRX01000190">
    <property type="protein sequence ID" value="GBG00073.1"/>
    <property type="molecule type" value="Genomic_DNA"/>
</dbReference>
<evidence type="ECO:0000256" key="1">
    <source>
        <dbReference type="SAM" id="MobiDB-lite"/>
    </source>
</evidence>
<dbReference type="InterPro" id="IPR029063">
    <property type="entry name" value="SAM-dependent_MTases_sf"/>
</dbReference>
<sequence length="395" mass="39281">MADVPHRRQATRPRRGSDGPAWQRDVRVTTTTALTTTGGTVWGAAHRAVDFFEACAGDIGLARPGVRILELGAGCGLLGLTLARNLPHAAEVCLTEQAAGGALDHLRANVAANAGMPGLGAVTTAACDWTLLQAPGGSGDAGRRGGGGEAAGGEHAADQPQAAAVAVSAIAAAAEAAAVAAAASAAPVGLETTPAGGAAVQIAAAPAPGAAACGGEAAAAADPDMARLLSARWDFVIGSDLVYNEAGTHMLPHVMRALALAGRQQRCSGQQQPQAGQRGSGSSGSSAAQTPRGEEAAAEACQSGSSGEEGLPAACIYYAHTKNRLPACDEAFLVQAAAAGLAVEEVREAAFPSPPPSPPPFTELFPEMRCLVYRATVLPGGCAARGAALTLGLRE</sequence>
<dbReference type="AlphaFoldDB" id="A0A2V0PLX5"/>
<evidence type="ECO:0000313" key="3">
    <source>
        <dbReference type="Proteomes" id="UP000247498"/>
    </source>
</evidence>
<name>A0A2V0PLX5_9CHLO</name>
<evidence type="ECO:0000313" key="2">
    <source>
        <dbReference type="EMBL" id="GBG00073.1"/>
    </source>
</evidence>
<keyword evidence="3" id="KW-1185">Reference proteome</keyword>
<feature type="compositionally biased region" description="Gly residues" evidence="1">
    <location>
        <begin position="138"/>
        <end position="151"/>
    </location>
</feature>
<accession>A0A2V0PLX5</accession>
<dbReference type="OrthoDB" id="550143at2759"/>
<dbReference type="Proteomes" id="UP000247498">
    <property type="component" value="Unassembled WGS sequence"/>
</dbReference>
<gene>
    <name evidence="2" type="ORF">Rsub_12770</name>
</gene>
<organism evidence="2 3">
    <name type="scientific">Raphidocelis subcapitata</name>
    <dbReference type="NCBI Taxonomy" id="307507"/>
    <lineage>
        <taxon>Eukaryota</taxon>
        <taxon>Viridiplantae</taxon>
        <taxon>Chlorophyta</taxon>
        <taxon>core chlorophytes</taxon>
        <taxon>Chlorophyceae</taxon>
        <taxon>CS clade</taxon>
        <taxon>Sphaeropleales</taxon>
        <taxon>Selenastraceae</taxon>
        <taxon>Raphidocelis</taxon>
    </lineage>
</organism>
<dbReference type="Pfam" id="PF10294">
    <property type="entry name" value="Methyltransf_16"/>
    <property type="match status" value="1"/>
</dbReference>
<feature type="region of interest" description="Disordered" evidence="1">
    <location>
        <begin position="1"/>
        <end position="22"/>
    </location>
</feature>
<feature type="region of interest" description="Disordered" evidence="1">
    <location>
        <begin position="138"/>
        <end position="157"/>
    </location>
</feature>